<name>A0A7G1P267_9ACTN</name>
<organism evidence="2 3">
    <name type="scientific">Streptomyces aurantiacus</name>
    <dbReference type="NCBI Taxonomy" id="47760"/>
    <lineage>
        <taxon>Bacteria</taxon>
        <taxon>Bacillati</taxon>
        <taxon>Actinomycetota</taxon>
        <taxon>Actinomycetes</taxon>
        <taxon>Kitasatosporales</taxon>
        <taxon>Streptomycetaceae</taxon>
        <taxon>Streptomyces</taxon>
        <taxon>Streptomyces aurantiacus group</taxon>
    </lineage>
</organism>
<dbReference type="AlphaFoldDB" id="A0A7G1P267"/>
<feature type="region of interest" description="Disordered" evidence="1">
    <location>
        <begin position="146"/>
        <end position="276"/>
    </location>
</feature>
<feature type="region of interest" description="Disordered" evidence="1">
    <location>
        <begin position="48"/>
        <end position="80"/>
    </location>
</feature>
<protein>
    <submittedName>
        <fullName evidence="2">Uncharacterized protein</fullName>
    </submittedName>
</protein>
<keyword evidence="3" id="KW-1185">Reference proteome</keyword>
<dbReference type="AntiFam" id="ANF00076">
    <property type="entry name" value="Shadow ORF (opposite copA)"/>
</dbReference>
<proteinExistence type="predicted"/>
<evidence type="ECO:0000313" key="3">
    <source>
        <dbReference type="Proteomes" id="UP000516444"/>
    </source>
</evidence>
<accession>A0A7G1P267</accession>
<dbReference type="Proteomes" id="UP000516444">
    <property type="component" value="Chromosome"/>
</dbReference>
<evidence type="ECO:0000256" key="1">
    <source>
        <dbReference type="SAM" id="MobiDB-lite"/>
    </source>
</evidence>
<reference evidence="2 3" key="1">
    <citation type="journal article" date="2014" name="Int. J. Syst. Evol. Microbiol.">
        <title>Complete genome sequence of Corynebacterium casei LMG S-19264T (=DSM 44701T), isolated from a smear-ripened cheese.</title>
        <authorList>
            <consortium name="US DOE Joint Genome Institute (JGI-PGF)"/>
            <person name="Walter F."/>
            <person name="Albersmeier A."/>
            <person name="Kalinowski J."/>
            <person name="Ruckert C."/>
        </authorList>
    </citation>
    <scope>NUCLEOTIDE SEQUENCE [LARGE SCALE GENOMIC DNA]</scope>
    <source>
        <strain evidence="2 3">JCM 4677</strain>
    </source>
</reference>
<feature type="compositionally biased region" description="Basic and acidic residues" evidence="1">
    <location>
        <begin position="183"/>
        <end position="204"/>
    </location>
</feature>
<evidence type="ECO:0000313" key="2">
    <source>
        <dbReference type="EMBL" id="BCL28010.1"/>
    </source>
</evidence>
<gene>
    <name evidence="2" type="ORF">GCM10017557_28690</name>
</gene>
<dbReference type="KEGG" id="sgm:GCM10017557_28690"/>
<sequence>MKVMARRRAPVGAEGERDAEDEDGRGHHAECVAVFDPLDEELRRGLRTGRLLDEGDDSRDDRVGGVALDTDAQGPGPVQGAGEDLVAHGLRNGEGFAGDGRLVDVAHAVEDAAVGSDALPRAHQDHVPDGEPAGLDRLLRAAHGVQAGGGRGCQTEEATDAVLGAGGGQGLHRARGGEDDDEQRAVHDLADRGSAERRDDHQQVDVEGLPAQRPEPVEGRLPATGQVGDGVERAPQPGGPAEQLARQREQEGEGGEAAQRASGRARRRVRAGCARA</sequence>
<dbReference type="EMBL" id="AP023440">
    <property type="protein sequence ID" value="BCL28010.1"/>
    <property type="molecule type" value="Genomic_DNA"/>
</dbReference>
<feature type="region of interest" description="Disordered" evidence="1">
    <location>
        <begin position="1"/>
        <end position="28"/>
    </location>
</feature>